<dbReference type="Proteomes" id="UP001367508">
    <property type="component" value="Unassembled WGS sequence"/>
</dbReference>
<dbReference type="PANTHER" id="PTHR34569">
    <property type="entry name" value="EXPRESSED PROTEIN"/>
    <property type="match status" value="1"/>
</dbReference>
<sequence>MAEASTTPKKSHLNLDSLSIKSPSYTSLKDVLPFSAAVNSPTASAAGGHHILIRNRLVKQAAWAYLQPMSTSPSGPSGPHFFHRIRHRFSSSSSSSSSSRRNPLACCLSFLCHHLVPCFTRILHQILHAIRGQVPILFFLV</sequence>
<evidence type="ECO:0000313" key="1">
    <source>
        <dbReference type="EMBL" id="KAK7345264.1"/>
    </source>
</evidence>
<keyword evidence="2" id="KW-1185">Reference proteome</keyword>
<accession>A0AAN9M342</accession>
<reference evidence="1 2" key="1">
    <citation type="submission" date="2024-01" db="EMBL/GenBank/DDBJ databases">
        <title>The genomes of 5 underutilized Papilionoideae crops provide insights into root nodulation and disease resistanc.</title>
        <authorList>
            <person name="Jiang F."/>
        </authorList>
    </citation>
    <scope>NUCLEOTIDE SEQUENCE [LARGE SCALE GENOMIC DNA]</scope>
    <source>
        <strain evidence="1">LVBAO_FW01</strain>
        <tissue evidence="1">Leaves</tissue>
    </source>
</reference>
<dbReference type="EMBL" id="JAYMYQ010000003">
    <property type="protein sequence ID" value="KAK7345264.1"/>
    <property type="molecule type" value="Genomic_DNA"/>
</dbReference>
<gene>
    <name evidence="1" type="ORF">VNO77_15862</name>
</gene>
<name>A0AAN9M342_CANGL</name>
<evidence type="ECO:0000313" key="2">
    <source>
        <dbReference type="Proteomes" id="UP001367508"/>
    </source>
</evidence>
<comment type="caution">
    <text evidence="1">The sequence shown here is derived from an EMBL/GenBank/DDBJ whole genome shotgun (WGS) entry which is preliminary data.</text>
</comment>
<dbReference type="AlphaFoldDB" id="A0AAN9M342"/>
<proteinExistence type="predicted"/>
<organism evidence="1 2">
    <name type="scientific">Canavalia gladiata</name>
    <name type="common">Sword bean</name>
    <name type="synonym">Dolichos gladiatus</name>
    <dbReference type="NCBI Taxonomy" id="3824"/>
    <lineage>
        <taxon>Eukaryota</taxon>
        <taxon>Viridiplantae</taxon>
        <taxon>Streptophyta</taxon>
        <taxon>Embryophyta</taxon>
        <taxon>Tracheophyta</taxon>
        <taxon>Spermatophyta</taxon>
        <taxon>Magnoliopsida</taxon>
        <taxon>eudicotyledons</taxon>
        <taxon>Gunneridae</taxon>
        <taxon>Pentapetalae</taxon>
        <taxon>rosids</taxon>
        <taxon>fabids</taxon>
        <taxon>Fabales</taxon>
        <taxon>Fabaceae</taxon>
        <taxon>Papilionoideae</taxon>
        <taxon>50 kb inversion clade</taxon>
        <taxon>NPAAA clade</taxon>
        <taxon>indigoferoid/millettioid clade</taxon>
        <taxon>Phaseoleae</taxon>
        <taxon>Canavalia</taxon>
    </lineage>
</organism>
<protein>
    <submittedName>
        <fullName evidence="1">Uncharacterized protein</fullName>
    </submittedName>
</protein>
<dbReference type="PANTHER" id="PTHR34569:SF2">
    <property type="entry name" value="EXPRESSED PROTEIN"/>
    <property type="match status" value="1"/>
</dbReference>